<dbReference type="SUPFAM" id="SSF46785">
    <property type="entry name" value="Winged helix' DNA-binding domain"/>
    <property type="match status" value="1"/>
</dbReference>
<protein>
    <submittedName>
        <fullName evidence="1">Uncharacterized protein</fullName>
    </submittedName>
</protein>
<organism evidence="1 2">
    <name type="scientific">Cupriavidus pampae</name>
    <dbReference type="NCBI Taxonomy" id="659251"/>
    <lineage>
        <taxon>Bacteria</taxon>
        <taxon>Pseudomonadati</taxon>
        <taxon>Pseudomonadota</taxon>
        <taxon>Betaproteobacteria</taxon>
        <taxon>Burkholderiales</taxon>
        <taxon>Burkholderiaceae</taxon>
        <taxon>Cupriavidus</taxon>
    </lineage>
</organism>
<evidence type="ECO:0000313" key="2">
    <source>
        <dbReference type="Proteomes" id="UP000706525"/>
    </source>
</evidence>
<reference evidence="1 2" key="1">
    <citation type="submission" date="2021-08" db="EMBL/GenBank/DDBJ databases">
        <authorList>
            <person name="Peeters C."/>
        </authorList>
    </citation>
    <scope>NUCLEOTIDE SEQUENCE [LARGE SCALE GENOMIC DNA]</scope>
    <source>
        <strain evidence="1 2">LMG 32289</strain>
    </source>
</reference>
<comment type="caution">
    <text evidence="1">The sequence shown here is derived from an EMBL/GenBank/DDBJ whole genome shotgun (WGS) entry which is preliminary data.</text>
</comment>
<proteinExistence type="predicted"/>
<name>A0ABM8X0B9_9BURK</name>
<gene>
    <name evidence="1" type="ORF">LMG32289_02831</name>
</gene>
<dbReference type="EMBL" id="CAJZAG010000005">
    <property type="protein sequence ID" value="CAG9173313.1"/>
    <property type="molecule type" value="Genomic_DNA"/>
</dbReference>
<dbReference type="Gene3D" id="1.10.10.10">
    <property type="entry name" value="Winged helix-like DNA-binding domain superfamily/Winged helix DNA-binding domain"/>
    <property type="match status" value="1"/>
</dbReference>
<evidence type="ECO:0000313" key="1">
    <source>
        <dbReference type="EMBL" id="CAG9173313.1"/>
    </source>
</evidence>
<accession>A0ABM8X0B9</accession>
<dbReference type="RefSeq" id="WP_223989161.1">
    <property type="nucleotide sequence ID" value="NZ_CAJZAG010000005.1"/>
</dbReference>
<dbReference type="InterPro" id="IPR036390">
    <property type="entry name" value="WH_DNA-bd_sf"/>
</dbReference>
<keyword evidence="2" id="KW-1185">Reference proteome</keyword>
<dbReference type="InterPro" id="IPR036388">
    <property type="entry name" value="WH-like_DNA-bd_sf"/>
</dbReference>
<sequence length="364" mass="40501">MPESVSTERQLIARFIEALCELPDVRADVGRTDPAAGSGDRGYDARIDLHVAEKSFVVLLEEKKAVFPRDVRELIWKFRGVIHNWATEHGNEPLTLLVAESISPGAKELLKSEGIGYYDSGGSLYLPAPGAYLYIDRPAPKAWTKSFQTLFAGRRAQVLHALLVQHQDWLGVTELAQKATVSPATASEVLTELERFDWLESRGQGPSKERHLREPTTLLDSWAKELAAIRQPPVPRYYVPGAKADALAERLGRAFDAHGIQYAITHEAAAQRYAPFLSHVSQVRARVLTDANFDAAMGDLDARVVYEGANLGIIEAKSAGELLFREQKDGLWLASSIQIYLDLLRGEGRSKEMAEHFRKERIGF</sequence>
<dbReference type="Proteomes" id="UP000706525">
    <property type="component" value="Unassembled WGS sequence"/>
</dbReference>